<dbReference type="PROSITE" id="PS50851">
    <property type="entry name" value="CHEW"/>
    <property type="match status" value="1"/>
</dbReference>
<dbReference type="SMART" id="SM00387">
    <property type="entry name" value="HATPase_c"/>
    <property type="match status" value="1"/>
</dbReference>
<evidence type="ECO:0000256" key="4">
    <source>
        <dbReference type="ARBA" id="ARBA00022553"/>
    </source>
</evidence>
<feature type="domain" description="HPt" evidence="11">
    <location>
        <begin position="1"/>
        <end position="105"/>
    </location>
</feature>
<dbReference type="Proteomes" id="UP000824988">
    <property type="component" value="Chromosome"/>
</dbReference>
<dbReference type="InterPro" id="IPR005467">
    <property type="entry name" value="His_kinase_dom"/>
</dbReference>
<dbReference type="RefSeq" id="WP_221048539.1">
    <property type="nucleotide sequence ID" value="NZ_AP019782.1"/>
</dbReference>
<dbReference type="SMART" id="SM00073">
    <property type="entry name" value="HPT"/>
    <property type="match status" value="1"/>
</dbReference>
<dbReference type="GO" id="GO:0006935">
    <property type="term" value="P:chemotaxis"/>
    <property type="evidence" value="ECO:0007669"/>
    <property type="project" value="InterPro"/>
</dbReference>
<dbReference type="SMART" id="SM01231">
    <property type="entry name" value="H-kinase_dim"/>
    <property type="match status" value="1"/>
</dbReference>
<dbReference type="Pfam" id="PF02518">
    <property type="entry name" value="HATPase_c"/>
    <property type="match status" value="1"/>
</dbReference>
<dbReference type="PROSITE" id="PS50894">
    <property type="entry name" value="HPT"/>
    <property type="match status" value="1"/>
</dbReference>
<dbReference type="InterPro" id="IPR002545">
    <property type="entry name" value="CheW-lke_dom"/>
</dbReference>
<dbReference type="PANTHER" id="PTHR43395:SF10">
    <property type="entry name" value="CHEMOTAXIS PROTEIN CHEA"/>
    <property type="match status" value="1"/>
</dbReference>
<dbReference type="InterPro" id="IPR004105">
    <property type="entry name" value="CheA-like_dim"/>
</dbReference>
<dbReference type="PROSITE" id="PS50109">
    <property type="entry name" value="HIS_KIN"/>
    <property type="match status" value="1"/>
</dbReference>
<evidence type="ECO:0000256" key="3">
    <source>
        <dbReference type="ARBA" id="ARBA00021495"/>
    </source>
</evidence>
<comment type="catalytic activity">
    <reaction evidence="1">
        <text>ATP + protein L-histidine = ADP + protein N-phospho-L-histidine.</text>
        <dbReference type="EC" id="2.7.13.3"/>
    </reaction>
</comment>
<dbReference type="InterPro" id="IPR003594">
    <property type="entry name" value="HATPase_dom"/>
</dbReference>
<evidence type="ECO:0000256" key="1">
    <source>
        <dbReference type="ARBA" id="ARBA00000085"/>
    </source>
</evidence>
<name>A0A8D4VP21_9GAMM</name>
<evidence type="ECO:0000256" key="2">
    <source>
        <dbReference type="ARBA" id="ARBA00012438"/>
    </source>
</evidence>
<dbReference type="FunFam" id="3.30.565.10:FF:000016">
    <property type="entry name" value="Chemotaxis protein CheA, putative"/>
    <property type="match status" value="1"/>
</dbReference>
<dbReference type="InterPro" id="IPR051315">
    <property type="entry name" value="Bact_Chemotaxis_CheA"/>
</dbReference>
<dbReference type="PANTHER" id="PTHR43395">
    <property type="entry name" value="SENSOR HISTIDINE KINASE CHEA"/>
    <property type="match status" value="1"/>
</dbReference>
<evidence type="ECO:0000256" key="7">
    <source>
        <dbReference type="ARBA" id="ARBA00035100"/>
    </source>
</evidence>
<proteinExistence type="predicted"/>
<dbReference type="GO" id="GO:0000155">
    <property type="term" value="F:phosphorelay sensor kinase activity"/>
    <property type="evidence" value="ECO:0007669"/>
    <property type="project" value="InterPro"/>
</dbReference>
<reference evidence="12" key="1">
    <citation type="submission" date="2019-06" db="EMBL/GenBank/DDBJ databases">
        <title>Complete genome sequence of Methylogaea oryzae strain JCM16910.</title>
        <authorList>
            <person name="Asakawa S."/>
        </authorList>
    </citation>
    <scope>NUCLEOTIDE SEQUENCE</scope>
    <source>
        <strain evidence="12">E10</strain>
    </source>
</reference>
<dbReference type="SMART" id="SM00260">
    <property type="entry name" value="CheW"/>
    <property type="match status" value="1"/>
</dbReference>
<evidence type="ECO:0000256" key="8">
    <source>
        <dbReference type="PROSITE-ProRule" id="PRU00110"/>
    </source>
</evidence>
<comment type="function">
    <text evidence="7">Involved in the transmission of sensory signals from the chemoreceptors to the flagellar motors. CheA is autophosphorylated; it can transfer its phosphate group to either CheB or CheY.</text>
</comment>
<evidence type="ECO:0000259" key="10">
    <source>
        <dbReference type="PROSITE" id="PS50851"/>
    </source>
</evidence>
<dbReference type="CDD" id="cd00731">
    <property type="entry name" value="CheA_reg"/>
    <property type="match status" value="1"/>
</dbReference>
<evidence type="ECO:0000259" key="9">
    <source>
        <dbReference type="PROSITE" id="PS50109"/>
    </source>
</evidence>
<evidence type="ECO:0000313" key="13">
    <source>
        <dbReference type="Proteomes" id="UP000824988"/>
    </source>
</evidence>
<feature type="domain" description="Histidine kinase" evidence="9">
    <location>
        <begin position="383"/>
        <end position="590"/>
    </location>
</feature>
<dbReference type="Pfam" id="PF01627">
    <property type="entry name" value="Hpt"/>
    <property type="match status" value="1"/>
</dbReference>
<keyword evidence="6" id="KW-0418">Kinase</keyword>
<dbReference type="Pfam" id="PF02895">
    <property type="entry name" value="H-kinase_dim"/>
    <property type="match status" value="1"/>
</dbReference>
<evidence type="ECO:0000313" key="12">
    <source>
        <dbReference type="EMBL" id="BBL70607.1"/>
    </source>
</evidence>
<dbReference type="CDD" id="cd16916">
    <property type="entry name" value="HATPase_CheA-like"/>
    <property type="match status" value="1"/>
</dbReference>
<dbReference type="KEGG" id="moz:MoryE10_12130"/>
<protein>
    <recommendedName>
        <fullName evidence="3">Chemotaxis protein CheA</fullName>
        <ecNumber evidence="2">2.7.13.3</ecNumber>
    </recommendedName>
</protein>
<accession>A0A8D4VP21</accession>
<keyword evidence="5" id="KW-0808">Transferase</keyword>
<keyword evidence="4 8" id="KW-0597">Phosphoprotein</keyword>
<sequence>MTDELELAKQTFVNEAQELLRDMESGLMRIEAEPEDAENINAVFRAAHTIKGSAGLFGLTPIVGFTHVVETVLDRVRSGTLAVDGELIALLLECRDHIETLIDLLSQGIENPDEGTAHQGQNLRTRLEAYLGGGATAAGAAPPAAANAAEGSVPAGQNLVRSEHWHISLRFGENVLRNGMDPLSFIRYLKTLGEIVHISTLYDAMPAAADMDPESCYLGFEIVFDSTASKPDIEKVFEFVADDCQIRIFPPHSEIATFRQLIEALPESDFKVGEILLKSGALTEHELSMALNSQTAPVAEGEEAPPPGKRLGEILVEQGVVYPETVRSALDKQQKIQESKAKESRSIRIDAEKLDQLINLVGELVIAGAGTSMLARKHGLSDVLESASVISRLIEDIRDRSLRLRMVPIGETFNRFRRVVRDVTRELNKDIDLEIRGGDTELDKSVVEKIGDPLTHLVRNSMDHGIEDVQTRLGLGKPAKGRVGLNAYHDSGNIVIEVSDDGGGIDRDKVLAKAIAKGVVAPGANLSDQEILQLIFAPGLSTADQVTNLSGRGVGMDVVKRNVLALRGSVEVASELGVGTTVSIRLPLTLSIIDGFLVGVGKSTYVLPLDSVVECIEFDKQKQRDHEGNYINLRGQVLPYLNLRQLFDESNADTLRKSIVVVQGGGQQIGVVVDQLLGEFQTVIKPLGKLFERLRCVSGSTILGSGEVAMILDVPSLIQVAEGRGSQQNYAATRLN</sequence>
<dbReference type="EMBL" id="AP019782">
    <property type="protein sequence ID" value="BBL70607.1"/>
    <property type="molecule type" value="Genomic_DNA"/>
</dbReference>
<dbReference type="EC" id="2.7.13.3" evidence="2"/>
<organism evidence="12 13">
    <name type="scientific">Methylogaea oryzae</name>
    <dbReference type="NCBI Taxonomy" id="1295382"/>
    <lineage>
        <taxon>Bacteria</taxon>
        <taxon>Pseudomonadati</taxon>
        <taxon>Pseudomonadota</taxon>
        <taxon>Gammaproteobacteria</taxon>
        <taxon>Methylococcales</taxon>
        <taxon>Methylococcaceae</taxon>
        <taxon>Methylogaea</taxon>
    </lineage>
</organism>
<dbReference type="InterPro" id="IPR008207">
    <property type="entry name" value="Sig_transdc_His_kin_Hpt_dom"/>
</dbReference>
<evidence type="ECO:0000256" key="6">
    <source>
        <dbReference type="ARBA" id="ARBA00022777"/>
    </source>
</evidence>
<gene>
    <name evidence="12" type="primary">cheA-1</name>
    <name evidence="12" type="ORF">MoryE10_12130</name>
</gene>
<dbReference type="AlphaFoldDB" id="A0A8D4VP21"/>
<keyword evidence="13" id="KW-1185">Reference proteome</keyword>
<dbReference type="Pfam" id="PF01584">
    <property type="entry name" value="CheW"/>
    <property type="match status" value="1"/>
</dbReference>
<dbReference type="GO" id="GO:0005737">
    <property type="term" value="C:cytoplasm"/>
    <property type="evidence" value="ECO:0007669"/>
    <property type="project" value="InterPro"/>
</dbReference>
<evidence type="ECO:0000256" key="5">
    <source>
        <dbReference type="ARBA" id="ARBA00022679"/>
    </source>
</evidence>
<dbReference type="CDD" id="cd00088">
    <property type="entry name" value="HPT"/>
    <property type="match status" value="1"/>
</dbReference>
<feature type="domain" description="CheW-like" evidence="10">
    <location>
        <begin position="592"/>
        <end position="723"/>
    </location>
</feature>
<feature type="modified residue" description="Phosphohistidine" evidence="8">
    <location>
        <position position="48"/>
    </location>
</feature>
<evidence type="ECO:0000259" key="11">
    <source>
        <dbReference type="PROSITE" id="PS50894"/>
    </source>
</evidence>